<dbReference type="EMBL" id="CP059572">
    <property type="protein sequence ID" value="QXJ21630.1"/>
    <property type="molecule type" value="Genomic_DNA"/>
</dbReference>
<name>A0ABX8QSE2_9ACTN</name>
<keyword evidence="2" id="KW-1185">Reference proteome</keyword>
<dbReference type="Proteomes" id="UP001049518">
    <property type="component" value="Chromosome"/>
</dbReference>
<accession>A0ABX8QSE2</accession>
<proteinExistence type="predicted"/>
<organism evidence="1 2">
    <name type="scientific">Actinomadura graeca</name>
    <dbReference type="NCBI Taxonomy" id="2750812"/>
    <lineage>
        <taxon>Bacteria</taxon>
        <taxon>Bacillati</taxon>
        <taxon>Actinomycetota</taxon>
        <taxon>Actinomycetes</taxon>
        <taxon>Streptosporangiales</taxon>
        <taxon>Thermomonosporaceae</taxon>
        <taxon>Actinomadura</taxon>
    </lineage>
</organism>
<sequence length="316" mass="33952">MDICVDVGPDLCGRLWRRPPPHEDLPSCSMVLTRGGLLAAKVASVDGSSYGLVGYVVDAGDATAKAARVAFSGRDWLRTLNMSYDAYAPLVAARQPGALVPALGRIARIDPATLVATVSTRDPALLAEHSTALDELAASAGICSAKIGVYGSAAYKDRAAQGDLDVVIYGWAASRRVHARAAGATPPRHLDHPHTPHFRLPGSQVTFDPRYLVGEHAITAALVRGEYTAQAPEPLTGLWVLDARAGVFFPARYTLSDGSVLLSYRAGHSGWLRPGDELAGPPLPVYRRRGVRYRMVLRCETLDARRAHTEQDICRP</sequence>
<dbReference type="RefSeq" id="WP_231334795.1">
    <property type="nucleotide sequence ID" value="NZ_CP059572.1"/>
</dbReference>
<evidence type="ECO:0000313" key="2">
    <source>
        <dbReference type="Proteomes" id="UP001049518"/>
    </source>
</evidence>
<protein>
    <recommendedName>
        <fullName evidence="3">Polymerase nucleotidyl transferase domain-containing protein</fullName>
    </recommendedName>
</protein>
<evidence type="ECO:0000313" key="1">
    <source>
        <dbReference type="EMBL" id="QXJ21630.1"/>
    </source>
</evidence>
<reference evidence="1" key="1">
    <citation type="submission" date="2020-07" db="EMBL/GenBank/DDBJ databases">
        <authorList>
            <person name="Tarantini F.S."/>
            <person name="Hong K.W."/>
            <person name="Chan K.G."/>
        </authorList>
    </citation>
    <scope>NUCLEOTIDE SEQUENCE</scope>
    <source>
        <strain evidence="1">32-07</strain>
    </source>
</reference>
<gene>
    <name evidence="1" type="ORF">AGRA3207_002503</name>
</gene>
<evidence type="ECO:0008006" key="3">
    <source>
        <dbReference type="Google" id="ProtNLM"/>
    </source>
</evidence>